<gene>
    <name evidence="8" type="ORF">UW23_C0015G0009</name>
</gene>
<evidence type="ECO:0000256" key="5">
    <source>
        <dbReference type="PROSITE-ProRule" id="PRU00339"/>
    </source>
</evidence>
<organism evidence="8 9">
    <name type="scientific">Candidatus Collierbacteria bacterium GW2011_GWA1_44_12</name>
    <dbReference type="NCBI Taxonomy" id="1618376"/>
    <lineage>
        <taxon>Bacteria</taxon>
        <taxon>Candidatus Collieribacteriota</taxon>
    </lineage>
</organism>
<dbReference type="InterPro" id="IPR051533">
    <property type="entry name" value="WaaL-like"/>
</dbReference>
<feature type="transmembrane region" description="Helical" evidence="6">
    <location>
        <begin position="400"/>
        <end position="424"/>
    </location>
</feature>
<dbReference type="GO" id="GO:0016020">
    <property type="term" value="C:membrane"/>
    <property type="evidence" value="ECO:0007669"/>
    <property type="project" value="UniProtKB-SubCell"/>
</dbReference>
<dbReference type="SMART" id="SM00028">
    <property type="entry name" value="TPR"/>
    <property type="match status" value="1"/>
</dbReference>
<dbReference type="EMBL" id="LCHN01000015">
    <property type="protein sequence ID" value="KKT35497.1"/>
    <property type="molecule type" value="Genomic_DNA"/>
</dbReference>
<accession>A0A0G1IUE7</accession>
<sequence length="698" mass="78826">MPQKNIETDSLYAKIIRGLFYALFFLTPLILWTKTSEVFEFNKMLFVYLSTIAIASTWLLKSVQEKKFTLRRTPLDIPILIFLISQILSTILSIDPHTSFWGYYSRFHGGLASTLSYIVLFYALVTHFSDKSKSIANLIYTILVSGLVVSVYGVLEHYGIDKDVWVQDVQNRVFSTLGQPNWLSAYLVAILPIPFLSTFSQKNRLYSYLYGSLTFLIFITILFTKSRSGIGATVIIITLSLIYLLYRSIRSKKKIFPLLLLSFSLLLSTFLIGSPWTPNPGEIQKTLSVGGPLLPAFEKYLNQVGLSSQLKPLDTEKLSDQEKWQVDLESKGIRVGGSNSMEIRSIVWKGAVELGKRRPFFGYGLETFGYTYYNVRPEEHNLVSEWDFLYNKAHNEYLNLLANAGLIGLLSYLLLIAAIFKVFLTSLIKEENPLHTALLLGFISILITNYFGFSVVCIALFFFLFPAIVISSNEESKKEMSLKIKFPTITATLVVFFLLYFSMKLFTTWSADIAYAGGKSLSQYGPTYLSDAIEYLTTAVKTNKNEPLYKSILAESQAQAALYLSEQLKVLEASTPAQTKDKFSIAIDEFTQAALTNSAKALEMNPHHTNYYKSRAKVGIYLSSIDPVYYNDVITTLLKVSELAPTDAKSIYNLGLVYLNMGKNEESIVAFQKAIDLKPDYTEAQVRLSSLMNPQEKE</sequence>
<dbReference type="PROSITE" id="PS50005">
    <property type="entry name" value="TPR"/>
    <property type="match status" value="1"/>
</dbReference>
<dbReference type="Proteomes" id="UP000034069">
    <property type="component" value="Unassembled WGS sequence"/>
</dbReference>
<evidence type="ECO:0000313" key="8">
    <source>
        <dbReference type="EMBL" id="KKT35497.1"/>
    </source>
</evidence>
<keyword evidence="2 6" id="KW-0812">Transmembrane</keyword>
<feature type="transmembrane region" description="Helical" evidence="6">
    <location>
        <begin position="106"/>
        <end position="125"/>
    </location>
</feature>
<protein>
    <recommendedName>
        <fullName evidence="7">O-antigen ligase-related domain-containing protein</fullName>
    </recommendedName>
</protein>
<evidence type="ECO:0000256" key="4">
    <source>
        <dbReference type="ARBA" id="ARBA00023136"/>
    </source>
</evidence>
<dbReference type="SUPFAM" id="SSF48452">
    <property type="entry name" value="TPR-like"/>
    <property type="match status" value="1"/>
</dbReference>
<proteinExistence type="predicted"/>
<name>A0A0G1IUE7_9BACT</name>
<evidence type="ECO:0000256" key="3">
    <source>
        <dbReference type="ARBA" id="ARBA00022989"/>
    </source>
</evidence>
<comment type="subcellular location">
    <subcellularLocation>
        <location evidence="1">Membrane</location>
        <topology evidence="1">Multi-pass membrane protein</topology>
    </subcellularLocation>
</comment>
<feature type="repeat" description="TPR" evidence="5">
    <location>
        <begin position="648"/>
        <end position="681"/>
    </location>
</feature>
<dbReference type="InterPro" id="IPR011990">
    <property type="entry name" value="TPR-like_helical_dom_sf"/>
</dbReference>
<feature type="transmembrane region" description="Helical" evidence="6">
    <location>
        <begin position="137"/>
        <end position="155"/>
    </location>
</feature>
<feature type="transmembrane region" description="Helical" evidence="6">
    <location>
        <begin position="229"/>
        <end position="246"/>
    </location>
</feature>
<dbReference type="PANTHER" id="PTHR37422:SF17">
    <property type="entry name" value="O-ANTIGEN LIGASE"/>
    <property type="match status" value="1"/>
</dbReference>
<dbReference type="Pfam" id="PF00515">
    <property type="entry name" value="TPR_1"/>
    <property type="match status" value="1"/>
</dbReference>
<feature type="transmembrane region" description="Helical" evidence="6">
    <location>
        <begin position="45"/>
        <end position="63"/>
    </location>
</feature>
<dbReference type="AlphaFoldDB" id="A0A0G1IUE7"/>
<dbReference type="InterPro" id="IPR019734">
    <property type="entry name" value="TPR_rpt"/>
</dbReference>
<feature type="transmembrane region" description="Helical" evidence="6">
    <location>
        <begin position="206"/>
        <end position="223"/>
    </location>
</feature>
<evidence type="ECO:0000256" key="1">
    <source>
        <dbReference type="ARBA" id="ARBA00004141"/>
    </source>
</evidence>
<evidence type="ECO:0000256" key="2">
    <source>
        <dbReference type="ARBA" id="ARBA00022692"/>
    </source>
</evidence>
<feature type="transmembrane region" description="Helical" evidence="6">
    <location>
        <begin position="258"/>
        <end position="277"/>
    </location>
</feature>
<reference evidence="8 9" key="1">
    <citation type="journal article" date="2015" name="Nature">
        <title>rRNA introns, odd ribosomes, and small enigmatic genomes across a large radiation of phyla.</title>
        <authorList>
            <person name="Brown C.T."/>
            <person name="Hug L.A."/>
            <person name="Thomas B.C."/>
            <person name="Sharon I."/>
            <person name="Castelle C.J."/>
            <person name="Singh A."/>
            <person name="Wilkins M.J."/>
            <person name="Williams K.H."/>
            <person name="Banfield J.F."/>
        </authorList>
    </citation>
    <scope>NUCLEOTIDE SEQUENCE [LARGE SCALE GENOMIC DNA]</scope>
</reference>
<feature type="domain" description="O-antigen ligase-related" evidence="7">
    <location>
        <begin position="214"/>
        <end position="413"/>
    </location>
</feature>
<feature type="transmembrane region" description="Helical" evidence="6">
    <location>
        <begin position="182"/>
        <end position="199"/>
    </location>
</feature>
<dbReference type="Gene3D" id="1.25.40.10">
    <property type="entry name" value="Tetratricopeptide repeat domain"/>
    <property type="match status" value="1"/>
</dbReference>
<keyword evidence="3 6" id="KW-1133">Transmembrane helix</keyword>
<dbReference type="InterPro" id="IPR007016">
    <property type="entry name" value="O-antigen_ligase-rel_domated"/>
</dbReference>
<keyword evidence="5" id="KW-0802">TPR repeat</keyword>
<feature type="transmembrane region" description="Helical" evidence="6">
    <location>
        <begin position="484"/>
        <end position="501"/>
    </location>
</feature>
<evidence type="ECO:0000313" key="9">
    <source>
        <dbReference type="Proteomes" id="UP000034069"/>
    </source>
</evidence>
<dbReference type="PANTHER" id="PTHR37422">
    <property type="entry name" value="TEICHURONIC ACID BIOSYNTHESIS PROTEIN TUAE"/>
    <property type="match status" value="1"/>
</dbReference>
<feature type="transmembrane region" description="Helical" evidence="6">
    <location>
        <begin position="75"/>
        <end position="94"/>
    </location>
</feature>
<evidence type="ECO:0000256" key="6">
    <source>
        <dbReference type="SAM" id="Phobius"/>
    </source>
</evidence>
<evidence type="ECO:0000259" key="7">
    <source>
        <dbReference type="Pfam" id="PF04932"/>
    </source>
</evidence>
<dbReference type="PROSITE" id="PS50293">
    <property type="entry name" value="TPR_REGION"/>
    <property type="match status" value="1"/>
</dbReference>
<dbReference type="Pfam" id="PF04932">
    <property type="entry name" value="Wzy_C"/>
    <property type="match status" value="1"/>
</dbReference>
<keyword evidence="4 6" id="KW-0472">Membrane</keyword>
<feature type="transmembrane region" description="Helical" evidence="6">
    <location>
        <begin position="12"/>
        <end position="33"/>
    </location>
</feature>
<feature type="transmembrane region" description="Helical" evidence="6">
    <location>
        <begin position="436"/>
        <end position="464"/>
    </location>
</feature>
<comment type="caution">
    <text evidence="8">The sequence shown here is derived from an EMBL/GenBank/DDBJ whole genome shotgun (WGS) entry which is preliminary data.</text>
</comment>